<dbReference type="Gene3D" id="3.30.565.10">
    <property type="entry name" value="Histidine kinase-like ATPase, C-terminal domain"/>
    <property type="match status" value="1"/>
</dbReference>
<evidence type="ECO:0000256" key="9">
    <source>
        <dbReference type="ARBA" id="ARBA00023012"/>
    </source>
</evidence>
<dbReference type="Pfam" id="PF02518">
    <property type="entry name" value="HATPase_c"/>
    <property type="match status" value="1"/>
</dbReference>
<evidence type="ECO:0000256" key="1">
    <source>
        <dbReference type="ARBA" id="ARBA00000085"/>
    </source>
</evidence>
<dbReference type="InterPro" id="IPR003594">
    <property type="entry name" value="HATPase_dom"/>
</dbReference>
<dbReference type="GO" id="GO:0005886">
    <property type="term" value="C:plasma membrane"/>
    <property type="evidence" value="ECO:0007669"/>
    <property type="project" value="UniProtKB-SubCell"/>
</dbReference>
<comment type="catalytic activity">
    <reaction evidence="1">
        <text>ATP + protein L-histidine = ADP + protein N-phospho-L-histidine.</text>
        <dbReference type="EC" id="2.7.13.3"/>
    </reaction>
</comment>
<dbReference type="CDD" id="cd00075">
    <property type="entry name" value="HATPase"/>
    <property type="match status" value="1"/>
</dbReference>
<dbReference type="EMBL" id="QGDQ01000028">
    <property type="protein sequence ID" value="PWJ48855.1"/>
    <property type="molecule type" value="Genomic_DNA"/>
</dbReference>
<evidence type="ECO:0000256" key="11">
    <source>
        <dbReference type="SAM" id="MobiDB-lite"/>
    </source>
</evidence>
<feature type="region of interest" description="Disordered" evidence="11">
    <location>
        <begin position="59"/>
        <end position="99"/>
    </location>
</feature>
<dbReference type="PROSITE" id="PS50109">
    <property type="entry name" value="HIS_KIN"/>
    <property type="match status" value="1"/>
</dbReference>
<keyword evidence="5" id="KW-0808">Transferase</keyword>
<evidence type="ECO:0000256" key="7">
    <source>
        <dbReference type="ARBA" id="ARBA00022777"/>
    </source>
</evidence>
<dbReference type="Gene3D" id="1.10.287.130">
    <property type="match status" value="1"/>
</dbReference>
<dbReference type="SUPFAM" id="SSF47384">
    <property type="entry name" value="Homodimeric domain of signal transducing histidine kinase"/>
    <property type="match status" value="1"/>
</dbReference>
<keyword evidence="4" id="KW-0597">Phosphoprotein</keyword>
<proteinExistence type="predicted"/>
<evidence type="ECO:0000256" key="5">
    <source>
        <dbReference type="ARBA" id="ARBA00022679"/>
    </source>
</evidence>
<evidence type="ECO:0000256" key="10">
    <source>
        <dbReference type="ARBA" id="ARBA00023136"/>
    </source>
</evidence>
<dbReference type="OrthoDB" id="9786919at2"/>
<evidence type="ECO:0000256" key="8">
    <source>
        <dbReference type="ARBA" id="ARBA00022989"/>
    </source>
</evidence>
<dbReference type="RefSeq" id="WP_109775957.1">
    <property type="nucleotide sequence ID" value="NZ_QGDQ01000028.1"/>
</dbReference>
<keyword evidence="6" id="KW-0812">Transmembrane</keyword>
<keyword evidence="15" id="KW-1185">Reference proteome</keyword>
<dbReference type="InterPro" id="IPR003661">
    <property type="entry name" value="HisK_dim/P_dom"/>
</dbReference>
<dbReference type="PROSITE" id="PS50885">
    <property type="entry name" value="HAMP"/>
    <property type="match status" value="1"/>
</dbReference>
<gene>
    <name evidence="14" type="ORF">BXY45_12857</name>
</gene>
<evidence type="ECO:0000313" key="15">
    <source>
        <dbReference type="Proteomes" id="UP000245469"/>
    </source>
</evidence>
<dbReference type="PRINTS" id="PR00344">
    <property type="entry name" value="BCTRLSENSOR"/>
</dbReference>
<feature type="domain" description="HAMP" evidence="13">
    <location>
        <begin position="212"/>
        <end position="272"/>
    </location>
</feature>
<dbReference type="SMART" id="SM00387">
    <property type="entry name" value="HATPase_c"/>
    <property type="match status" value="1"/>
</dbReference>
<evidence type="ECO:0000313" key="14">
    <source>
        <dbReference type="EMBL" id="PWJ48855.1"/>
    </source>
</evidence>
<dbReference type="InterPro" id="IPR003660">
    <property type="entry name" value="HAMP_dom"/>
</dbReference>
<evidence type="ECO:0000256" key="3">
    <source>
        <dbReference type="ARBA" id="ARBA00012438"/>
    </source>
</evidence>
<accession>A0A315ZTI2</accession>
<dbReference type="FunFam" id="1.10.287.130:FF:000001">
    <property type="entry name" value="Two-component sensor histidine kinase"/>
    <property type="match status" value="1"/>
</dbReference>
<dbReference type="AlphaFoldDB" id="A0A315ZTI2"/>
<dbReference type="InterPro" id="IPR005467">
    <property type="entry name" value="His_kinase_dom"/>
</dbReference>
<keyword evidence="9" id="KW-0902">Two-component regulatory system</keyword>
<dbReference type="Pfam" id="PF00512">
    <property type="entry name" value="HisKA"/>
    <property type="match status" value="1"/>
</dbReference>
<keyword evidence="7 14" id="KW-0418">Kinase</keyword>
<dbReference type="InterPro" id="IPR036097">
    <property type="entry name" value="HisK_dim/P_sf"/>
</dbReference>
<feature type="compositionally biased region" description="Gly residues" evidence="11">
    <location>
        <begin position="90"/>
        <end position="99"/>
    </location>
</feature>
<comment type="subcellular location">
    <subcellularLocation>
        <location evidence="2">Cell membrane</location>
    </subcellularLocation>
</comment>
<comment type="caution">
    <text evidence="14">The sequence shown here is derived from an EMBL/GenBank/DDBJ whole genome shotgun (WGS) entry which is preliminary data.</text>
</comment>
<dbReference type="Proteomes" id="UP000245469">
    <property type="component" value="Unassembled WGS sequence"/>
</dbReference>
<dbReference type="GO" id="GO:0000155">
    <property type="term" value="F:phosphorelay sensor kinase activity"/>
    <property type="evidence" value="ECO:0007669"/>
    <property type="project" value="InterPro"/>
</dbReference>
<name>A0A315ZTI2_9ACTN</name>
<organism evidence="14 15">
    <name type="scientific">Quadrisphaera granulorum</name>
    <dbReference type="NCBI Taxonomy" id="317664"/>
    <lineage>
        <taxon>Bacteria</taxon>
        <taxon>Bacillati</taxon>
        <taxon>Actinomycetota</taxon>
        <taxon>Actinomycetes</taxon>
        <taxon>Kineosporiales</taxon>
        <taxon>Kineosporiaceae</taxon>
        <taxon>Quadrisphaera</taxon>
    </lineage>
</organism>
<dbReference type="PANTHER" id="PTHR45436">
    <property type="entry name" value="SENSOR HISTIDINE KINASE YKOH"/>
    <property type="match status" value="1"/>
</dbReference>
<evidence type="ECO:0000256" key="4">
    <source>
        <dbReference type="ARBA" id="ARBA00022553"/>
    </source>
</evidence>
<keyword evidence="10" id="KW-0472">Membrane</keyword>
<dbReference type="SUPFAM" id="SSF55874">
    <property type="entry name" value="ATPase domain of HSP90 chaperone/DNA topoisomerase II/histidine kinase"/>
    <property type="match status" value="1"/>
</dbReference>
<reference evidence="14 15" key="1">
    <citation type="submission" date="2018-03" db="EMBL/GenBank/DDBJ databases">
        <title>Genomic Encyclopedia of Archaeal and Bacterial Type Strains, Phase II (KMG-II): from individual species to whole genera.</title>
        <authorList>
            <person name="Goeker M."/>
        </authorList>
    </citation>
    <scope>NUCLEOTIDE SEQUENCE [LARGE SCALE GENOMIC DNA]</scope>
    <source>
        <strain evidence="14 15">DSM 44889</strain>
    </source>
</reference>
<dbReference type="PANTHER" id="PTHR45436:SF5">
    <property type="entry name" value="SENSOR HISTIDINE KINASE TRCS"/>
    <property type="match status" value="1"/>
</dbReference>
<dbReference type="InterPro" id="IPR050428">
    <property type="entry name" value="TCS_sensor_his_kinase"/>
</dbReference>
<protein>
    <recommendedName>
        <fullName evidence="3">histidine kinase</fullName>
        <ecNumber evidence="3">2.7.13.3</ecNumber>
    </recommendedName>
</protein>
<keyword evidence="8" id="KW-1133">Transmembrane helix</keyword>
<feature type="domain" description="Histidine kinase" evidence="12">
    <location>
        <begin position="287"/>
        <end position="501"/>
    </location>
</feature>
<evidence type="ECO:0000256" key="2">
    <source>
        <dbReference type="ARBA" id="ARBA00004236"/>
    </source>
</evidence>
<evidence type="ECO:0000256" key="6">
    <source>
        <dbReference type="ARBA" id="ARBA00022692"/>
    </source>
</evidence>
<dbReference type="InterPro" id="IPR004358">
    <property type="entry name" value="Sig_transdc_His_kin-like_C"/>
</dbReference>
<dbReference type="CDD" id="cd00082">
    <property type="entry name" value="HisKA"/>
    <property type="match status" value="1"/>
</dbReference>
<evidence type="ECO:0000259" key="12">
    <source>
        <dbReference type="PROSITE" id="PS50109"/>
    </source>
</evidence>
<evidence type="ECO:0000259" key="13">
    <source>
        <dbReference type="PROSITE" id="PS50885"/>
    </source>
</evidence>
<sequence>MRTRRRERPTLAGRLTAALVVLVLVVAAVTGVATVIVVRTALLSQLDTQLVGAGGRYSAEIDGRPDGDGDDDGGASSGSSAFPRRDHGGGARPGAGVGEGQSVGTLGVLLRSGGVLEASVVAPDGDVAHVDVDGGSLAALAALPAGGPPRSVDLGTLGDYRVRVIADDGLVQVTGLPLAPVGAVLRRVVVAELLLGLFAAAVSGAVTSVVVRRGLRPLGHVAATAQSITELPLAGSAEGLPGPVTSAGSTREVHRLSSAVDAMVEHVRAALLVRDREEERRRRFMADASHELRTPLAVVQAHVEQALRSGDPDRVRASLERMGVASERMAHLVDDLLLLAHLDAGRPLGREQVPLSLLVLEDLVDARAAGPDHAWSADLPEEPIDVPGDRQRLHQVLTGLLSNARLHTPAGTSVLVTARGVDVDGRAWARLEVSDDGPGIPEHLRGSVFDRFTRADDARSGGGSGLGLAIARGIARAHGGDLLLVDAPRGATFRLLLPLVEETDGSHHETAGSHGVRPNSRF</sequence>
<dbReference type="InterPro" id="IPR036890">
    <property type="entry name" value="HATPase_C_sf"/>
</dbReference>
<dbReference type="EC" id="2.7.13.3" evidence="3"/>
<dbReference type="SMART" id="SM00388">
    <property type="entry name" value="HisKA"/>
    <property type="match status" value="1"/>
</dbReference>